<proteinExistence type="predicted"/>
<dbReference type="EMBL" id="FCOK02000017">
    <property type="protein sequence ID" value="SAL33533.1"/>
    <property type="molecule type" value="Genomic_DNA"/>
</dbReference>
<dbReference type="InterPro" id="IPR028976">
    <property type="entry name" value="CheC-like_sf"/>
</dbReference>
<sequence>MMTSDLNENKPVSKVLVLDDSPVHANAIKRFCDEHNLVGLKVRKNRLLSVLRSNIDLGAILFSESYGGSLEESAEIAIKINTVRPELPIIIRRDSSPTFDGLPDGLRRVLCAAYLAEDMAPLRKVIDEYIFSLAYPNALVRGILEITESILSSLFKNVAITWDTPCIVRDRIIFGEVFSLIPLESTWCRGYMMMQAEEQPILELLERHEMCDGPADFRDLNSLLGEITNLIWGSFKNRYMGDADALARSQVQVPLLVNHKQKYISFGTSNPQLCFIYHLTDELSGHTVRLHQRFIFNLSWSPEDFSEVAKDIGAVVEAGELDLF</sequence>
<dbReference type="Gene3D" id="3.40.1550.10">
    <property type="entry name" value="CheC-like"/>
    <property type="match status" value="1"/>
</dbReference>
<evidence type="ECO:0000313" key="3">
    <source>
        <dbReference type="Proteomes" id="UP000054683"/>
    </source>
</evidence>
<evidence type="ECO:0000256" key="1">
    <source>
        <dbReference type="ARBA" id="ARBA00022500"/>
    </source>
</evidence>
<keyword evidence="1" id="KW-0145">Chemotaxis</keyword>
<reference evidence="2 3" key="1">
    <citation type="submission" date="2016-01" db="EMBL/GenBank/DDBJ databases">
        <authorList>
            <person name="Oliw E.H."/>
        </authorList>
    </citation>
    <scope>NUCLEOTIDE SEQUENCE [LARGE SCALE GENOMIC DNA]</scope>
    <source>
        <strain evidence="2">LMG 27134</strain>
    </source>
</reference>
<name>A0A158GNN0_9BURK</name>
<accession>A0A158GNN0</accession>
<gene>
    <name evidence="2" type="ORF">AWB69_03002</name>
</gene>
<dbReference type="AlphaFoldDB" id="A0A158GNN0"/>
<evidence type="ECO:0000313" key="2">
    <source>
        <dbReference type="EMBL" id="SAL33533.1"/>
    </source>
</evidence>
<protein>
    <submittedName>
        <fullName evidence="2">Uncharacterized protein</fullName>
    </submittedName>
</protein>
<organism evidence="2 3">
    <name type="scientific">Caballeronia udeis</name>
    <dbReference type="NCBI Taxonomy" id="1232866"/>
    <lineage>
        <taxon>Bacteria</taxon>
        <taxon>Pseudomonadati</taxon>
        <taxon>Pseudomonadota</taxon>
        <taxon>Betaproteobacteria</taxon>
        <taxon>Burkholderiales</taxon>
        <taxon>Burkholderiaceae</taxon>
        <taxon>Caballeronia</taxon>
    </lineage>
</organism>
<dbReference type="Proteomes" id="UP000054683">
    <property type="component" value="Unassembled WGS sequence"/>
</dbReference>
<dbReference type="GO" id="GO:0006935">
    <property type="term" value="P:chemotaxis"/>
    <property type="evidence" value="ECO:0007669"/>
    <property type="project" value="UniProtKB-KW"/>
</dbReference>